<dbReference type="EMBL" id="QBIU01000001">
    <property type="protein sequence ID" value="MWV69210.1"/>
    <property type="molecule type" value="Genomic_DNA"/>
</dbReference>
<dbReference type="InterPro" id="IPR017871">
    <property type="entry name" value="ABC_transporter-like_CS"/>
</dbReference>
<reference evidence="5 8" key="4">
    <citation type="submission" date="2019-12" db="EMBL/GenBank/DDBJ databases">
        <title>Multi-Generational Helicobacter saguini Isolates.</title>
        <authorList>
            <person name="Mannion A."/>
            <person name="Shen Z."/>
            <person name="Fox J.G."/>
        </authorList>
    </citation>
    <scope>NUCLEOTIDE SEQUENCE [LARGE SCALE GENOMIC DNA]</scope>
    <source>
        <strain evidence="5">16-048</strain>
        <strain evidence="8">16-048 (F4)</strain>
    </source>
</reference>
<keyword evidence="3 6" id="KW-0067">ATP-binding</keyword>
<dbReference type="InterPro" id="IPR050319">
    <property type="entry name" value="ABC_transp_ATP-bind"/>
</dbReference>
<evidence type="ECO:0000313" key="7">
    <source>
        <dbReference type="Proteomes" id="UP000029714"/>
    </source>
</evidence>
<reference evidence="6 7" key="2">
    <citation type="journal article" date="2016" name="Infect. Immun.">
        <title>Helicobacter saguini, a Novel Helicobacter Isolated from Cotton-Top Tamarins with Ulcerative Colitis, Has Proinflammatory Properties and Induces Typhlocolitis and Dysplasia in Gnotobiotic IL-10-/- Mice.</title>
        <authorList>
            <person name="Shen Z."/>
            <person name="Mannion A."/>
            <person name="Whary M.T."/>
            <person name="Muthupalani S."/>
            <person name="Sheh A."/>
            <person name="Feng Y."/>
            <person name="Gong G."/>
            <person name="Vandamme P."/>
            <person name="Holcombe H.R."/>
            <person name="Paster B.J."/>
            <person name="Fox J.G."/>
        </authorList>
    </citation>
    <scope>NUCLEOTIDE SEQUENCE [LARGE SCALE GENOMIC DNA]</scope>
    <source>
        <strain evidence="6 7">MIT 97-6194</strain>
    </source>
</reference>
<dbReference type="SMART" id="SM00382">
    <property type="entry name" value="AAA"/>
    <property type="match status" value="2"/>
</dbReference>
<dbReference type="GO" id="GO:0055085">
    <property type="term" value="P:transmembrane transport"/>
    <property type="evidence" value="ECO:0007669"/>
    <property type="project" value="UniProtKB-ARBA"/>
</dbReference>
<dbReference type="PANTHER" id="PTHR43776">
    <property type="entry name" value="TRANSPORT ATP-BINDING PROTEIN"/>
    <property type="match status" value="1"/>
</dbReference>
<dbReference type="STRING" id="1548018.LS64_14335"/>
<accession>A0A347VMA7</accession>
<evidence type="ECO:0000313" key="8">
    <source>
        <dbReference type="Proteomes" id="UP000477070"/>
    </source>
</evidence>
<sequence>MESSLDSNILNAAHNTTIEKDSKKNIESVDLQNLDSNKVIESSLDSNNLSPARHPILEIKNLNASFKNSSFKLENISFSISVGECLGLAGESGSGKSLLSRIILSLESNAIIESGSIIFNNYDLSNLYFNDIKKYRIKMKQILGKDIAYIPQDTSNSLNPLHKIKKQIAEVLDIHALYTDKDKREKHIKETCENLGLDSNLLNRYPFELSGGQRQRVVICMALISHPKLIICDEPTSALDSNLSYQIAELLKEKSQNLNIALLFITHDLGLLGHFCNKNIIIHNGKIIEILKRNEKPQKDYTKKLFSANHLPQKTPNTKQTKVILKLENFCVQVKKNALFRKKILNITQNVNLTLQEGKTLGIIGQSGSGKSSLALGITHLLQTSGKDFYFGKELSNNGKIDKNYLKIMRKNMQLIFQDSSSALNPRFSVYNLVSEGLILQNLDKISILEKIRNTFSFLQLSIDLLNRYPSELSGGQRQRVALARAMVLEPKILILDEPTSALDKFVQKETLNLLATMQERLNLSYVLITHDLGVMANLCDDVAVIFGGKIVEYASVSQILEAPKHAYTRKMVEIYKYFNSI</sequence>
<dbReference type="Pfam" id="PF00005">
    <property type="entry name" value="ABC_tran"/>
    <property type="match status" value="2"/>
</dbReference>
<dbReference type="PANTHER" id="PTHR43776:SF8">
    <property type="entry name" value="ABC TRANSPORTER, ATP-BINDING PROTEIN"/>
    <property type="match status" value="1"/>
</dbReference>
<evidence type="ECO:0000256" key="1">
    <source>
        <dbReference type="ARBA" id="ARBA00022448"/>
    </source>
</evidence>
<gene>
    <name evidence="5" type="ORF">DCO61_04090</name>
    <name evidence="6" type="ORF">LS64_008615</name>
</gene>
<dbReference type="Proteomes" id="UP000029714">
    <property type="component" value="Unassembled WGS sequence"/>
</dbReference>
<evidence type="ECO:0000256" key="2">
    <source>
        <dbReference type="ARBA" id="ARBA00022741"/>
    </source>
</evidence>
<feature type="domain" description="ABC transporter" evidence="4">
    <location>
        <begin position="57"/>
        <end position="309"/>
    </location>
</feature>
<dbReference type="GO" id="GO:0016887">
    <property type="term" value="F:ATP hydrolysis activity"/>
    <property type="evidence" value="ECO:0007669"/>
    <property type="project" value="InterPro"/>
</dbReference>
<dbReference type="Proteomes" id="UP000477070">
    <property type="component" value="Unassembled WGS sequence"/>
</dbReference>
<comment type="caution">
    <text evidence="6">The sequence shown here is derived from an EMBL/GenBank/DDBJ whole genome shotgun (WGS) entry which is preliminary data.</text>
</comment>
<evidence type="ECO:0000313" key="6">
    <source>
        <dbReference type="EMBL" id="TLD93339.1"/>
    </source>
</evidence>
<dbReference type="OrthoDB" id="9814623at2"/>
<evidence type="ECO:0000256" key="3">
    <source>
        <dbReference type="ARBA" id="ARBA00022840"/>
    </source>
</evidence>
<dbReference type="CDD" id="cd03257">
    <property type="entry name" value="ABC_NikE_OppD_transporters"/>
    <property type="match status" value="2"/>
</dbReference>
<keyword evidence="7" id="KW-1185">Reference proteome</keyword>
<dbReference type="EMBL" id="JRMP02000014">
    <property type="protein sequence ID" value="TLD93339.1"/>
    <property type="molecule type" value="Genomic_DNA"/>
</dbReference>
<dbReference type="SUPFAM" id="SSF52540">
    <property type="entry name" value="P-loop containing nucleoside triphosphate hydrolases"/>
    <property type="match status" value="2"/>
</dbReference>
<dbReference type="PROSITE" id="PS00211">
    <property type="entry name" value="ABC_TRANSPORTER_1"/>
    <property type="match status" value="2"/>
</dbReference>
<dbReference type="GO" id="GO:0005524">
    <property type="term" value="F:ATP binding"/>
    <property type="evidence" value="ECO:0007669"/>
    <property type="project" value="UniProtKB-KW"/>
</dbReference>
<reference evidence="6 7" key="1">
    <citation type="journal article" date="2014" name="Genome Announc.">
        <title>Draft genome sequences of eight enterohepatic helicobacter species isolated from both laboratory and wild rodents.</title>
        <authorList>
            <person name="Sheh A."/>
            <person name="Shen Z."/>
            <person name="Fox J.G."/>
        </authorList>
    </citation>
    <scope>NUCLEOTIDE SEQUENCE [LARGE SCALE GENOMIC DNA]</scope>
    <source>
        <strain evidence="6 7">MIT 97-6194</strain>
    </source>
</reference>
<reference evidence="6" key="3">
    <citation type="submission" date="2018-04" db="EMBL/GenBank/DDBJ databases">
        <authorList>
            <person name="Sheh A."/>
            <person name="Shen Z."/>
            <person name="Mannion A.J."/>
            <person name="Fox J.G."/>
        </authorList>
    </citation>
    <scope>NUCLEOTIDE SEQUENCE</scope>
    <source>
        <strain evidence="6">MIT 97-6194</strain>
    </source>
</reference>
<dbReference type="InterPro" id="IPR003593">
    <property type="entry name" value="AAA+_ATPase"/>
</dbReference>
<dbReference type="InterPro" id="IPR003439">
    <property type="entry name" value="ABC_transporter-like_ATP-bd"/>
</dbReference>
<feature type="domain" description="ABC transporter" evidence="4">
    <location>
        <begin position="325"/>
        <end position="573"/>
    </location>
</feature>
<dbReference type="PROSITE" id="PS50893">
    <property type="entry name" value="ABC_TRANSPORTER_2"/>
    <property type="match status" value="2"/>
</dbReference>
<dbReference type="InterPro" id="IPR027417">
    <property type="entry name" value="P-loop_NTPase"/>
</dbReference>
<dbReference type="AlphaFoldDB" id="A0A347VMA7"/>
<dbReference type="Gene3D" id="3.40.50.300">
    <property type="entry name" value="P-loop containing nucleotide triphosphate hydrolases"/>
    <property type="match status" value="2"/>
</dbReference>
<keyword evidence="1" id="KW-0813">Transport</keyword>
<evidence type="ECO:0000313" key="5">
    <source>
        <dbReference type="EMBL" id="MWV69210.1"/>
    </source>
</evidence>
<protein>
    <submittedName>
        <fullName evidence="6">ABC transporter ATP-binding protein</fullName>
    </submittedName>
    <submittedName>
        <fullName evidence="5">ATP-binding cassette domain-containing protein</fullName>
    </submittedName>
</protein>
<organism evidence="6 7">
    <name type="scientific">Helicobacter saguini</name>
    <dbReference type="NCBI Taxonomy" id="1548018"/>
    <lineage>
        <taxon>Bacteria</taxon>
        <taxon>Pseudomonadati</taxon>
        <taxon>Campylobacterota</taxon>
        <taxon>Epsilonproteobacteria</taxon>
        <taxon>Campylobacterales</taxon>
        <taxon>Helicobacteraceae</taxon>
        <taxon>Helicobacter</taxon>
    </lineage>
</organism>
<proteinExistence type="predicted"/>
<name>A0A347VMA7_9HELI</name>
<evidence type="ECO:0000259" key="4">
    <source>
        <dbReference type="PROSITE" id="PS50893"/>
    </source>
</evidence>
<keyword evidence="2" id="KW-0547">Nucleotide-binding</keyword>